<evidence type="ECO:0000313" key="2">
    <source>
        <dbReference type="EMBL" id="ESS72569.1"/>
    </source>
</evidence>
<dbReference type="PANTHER" id="PTHR47163">
    <property type="entry name" value="DDE_TNP_IS1595 DOMAIN-CONTAINING PROTEIN"/>
    <property type="match status" value="1"/>
</dbReference>
<dbReference type="InterPro" id="IPR024445">
    <property type="entry name" value="Tnp_ISXO2-like"/>
</dbReference>
<dbReference type="PANTHER" id="PTHR47163:SF2">
    <property type="entry name" value="SI:DKEY-17M8.2"/>
    <property type="match status" value="1"/>
</dbReference>
<proteinExistence type="predicted"/>
<gene>
    <name evidence="2" type="ORF">MGMO_53c00280</name>
</gene>
<dbReference type="OrthoDB" id="271821at2"/>
<accession>V5BXM1</accession>
<dbReference type="Pfam" id="PF12762">
    <property type="entry name" value="DDE_Tnp_IS1595"/>
    <property type="match status" value="1"/>
</dbReference>
<evidence type="ECO:0000259" key="1">
    <source>
        <dbReference type="SMART" id="SM01126"/>
    </source>
</evidence>
<dbReference type="PATRIC" id="fig|1116472.3.peg.1566"/>
<dbReference type="InterPro" id="IPR053164">
    <property type="entry name" value="IS1016-like_transposase"/>
</dbReference>
<dbReference type="STRING" id="1116472.MGMO_53c00280"/>
<dbReference type="NCBIfam" id="NF033547">
    <property type="entry name" value="transpos_IS1595"/>
    <property type="match status" value="1"/>
</dbReference>
<evidence type="ECO:0000313" key="3">
    <source>
        <dbReference type="Proteomes" id="UP000017842"/>
    </source>
</evidence>
<feature type="domain" description="ISXO2-like transposase" evidence="1">
    <location>
        <begin position="50"/>
        <end position="195"/>
    </location>
</feature>
<reference evidence="2 3" key="1">
    <citation type="journal article" date="2013" name="Genome Announc.">
        <title>Draft Genome Sequence of the Methanotrophic Gammaproteobacterium Methyloglobulus morosus DSM 22980 Strain KoM1.</title>
        <authorList>
            <person name="Poehlein A."/>
            <person name="Deutzmann J.S."/>
            <person name="Daniel R."/>
            <person name="Simeonova D.D."/>
        </authorList>
    </citation>
    <scope>NUCLEOTIDE SEQUENCE [LARGE SCALE GENOMIC DNA]</scope>
    <source>
        <strain evidence="2 3">KoM1</strain>
    </source>
</reference>
<dbReference type="AlphaFoldDB" id="V5BXM1"/>
<organism evidence="2 3">
    <name type="scientific">Methyloglobulus morosus KoM1</name>
    <dbReference type="NCBI Taxonomy" id="1116472"/>
    <lineage>
        <taxon>Bacteria</taxon>
        <taxon>Pseudomonadati</taxon>
        <taxon>Pseudomonadota</taxon>
        <taxon>Gammaproteobacteria</taxon>
        <taxon>Methylococcales</taxon>
        <taxon>Methylococcaceae</taxon>
        <taxon>Methyloglobulus</taxon>
    </lineage>
</organism>
<dbReference type="SMART" id="SM01126">
    <property type="entry name" value="DDE_Tnp_IS1595"/>
    <property type="match status" value="1"/>
</dbReference>
<protein>
    <recommendedName>
        <fullName evidence="1">ISXO2-like transposase domain-containing protein</fullName>
    </recommendedName>
</protein>
<name>V5BXM1_9GAMM</name>
<sequence length="215" mass="25033">MHQKIISCFCIDIPASKTALLLRLNRNTINRWYGLFRRAIYCHQAALKDKLVGRVEVDESYFGAKRQRGRQGKLKRGRGTLKQPVFGVFEREGRVYTEIVPDCKRLTLQAVILGKVSIESVIYSDGWRGYNGLVDVGYSRHFRVNHGVHEFARDGHCHINGIESFWSFTKRRLAKFNGVSVNFGLHLKESEWRWKKHPDELATQLWQLVRNFNLS</sequence>
<dbReference type="EMBL" id="AYLO01000051">
    <property type="protein sequence ID" value="ESS72569.1"/>
    <property type="molecule type" value="Genomic_DNA"/>
</dbReference>
<keyword evidence="3" id="KW-1185">Reference proteome</keyword>
<dbReference type="eggNOG" id="COG3676">
    <property type="taxonomic scope" value="Bacteria"/>
</dbReference>
<comment type="caution">
    <text evidence="2">The sequence shown here is derived from an EMBL/GenBank/DDBJ whole genome shotgun (WGS) entry which is preliminary data.</text>
</comment>
<dbReference type="Proteomes" id="UP000017842">
    <property type="component" value="Unassembled WGS sequence"/>
</dbReference>